<dbReference type="Gene3D" id="1.25.40.10">
    <property type="entry name" value="Tetratricopeptide repeat domain"/>
    <property type="match status" value="1"/>
</dbReference>
<sequence>MEHPKVRLLEGARSIKVEAPVEYGTAHLADTFLMRAPEGHHRVWIELGREAQDHPVTVGNAFSDAVQTALGLLLPLGMEWQVLTELWSKQAHLFRPMTIAITGADRAPDFVARLMDCSSVEDRWFLAGENLDEFDLQKAERLLRASDLHLSVEDFSLTFVEKVGQEVLNRVIEESEGVFERILIRLHQESAIPEPVRPGPRGPRLLVPQPVAVNPEEALSHLLEKGFWKEALEMAASHVKERTGEVLAAGAGYYFLGRGESLQLYKILLNLIESGHADEEVLLWLVGAAQRLGKHEGLRDAVEAHLEEYEAPRLRAVYAGSLAPHELRLREARRAAAAREDELTLYFLGRELRDTDLLLKALRLAEKDGSAYAAIRNANALGIAFSRKGHLLEAHHYKRYAYTLLQSEHLVDPIARITKVNSYLYSGLLLGNPEPGLFEELTAFVNQHTLGGWWRAAMTTLIQYSWTKGDLEEARNKLDRLWHRTARKDRALLAPFAAHALRSWGEPRRALDLAREALTFSREGGGFARAQAETALGIAQLGEQEEASLEHLERARSTFSKISIEPPYKLRFYLAAALHALGQREEARGIMREVSPLTAALHDSALQLFMPPEALPLLGWGSKLSLNFLGGCHATLEGAPLELRLSHAEMLALLALHPRGLSLGELAAQYRDSVSPSTVKSTLSRLREIVPLASKPYRIAVEWDADFARLLELVRNGMVSQALDLYQGPLLPKSAAPGIEEHRTIIEETLRAAVLDQEDGPQVFNLAERLGDDLEVWEAARDRLLPGDSRRVIAEAQVRRLQRDYGIG</sequence>
<name>E4U774_OCEP5</name>
<dbReference type="EMBL" id="CP002361">
    <property type="protein sequence ID" value="ADR36203.1"/>
    <property type="molecule type" value="Genomic_DNA"/>
</dbReference>
<keyword evidence="2" id="KW-1185">Reference proteome</keyword>
<dbReference type="AlphaFoldDB" id="E4U774"/>
<dbReference type="HOGENOM" id="CLU_346074_0_0_0"/>
<dbReference type="InterPro" id="IPR011990">
    <property type="entry name" value="TPR-like_helical_dom_sf"/>
</dbReference>
<reference evidence="1 2" key="2">
    <citation type="journal article" date="2011" name="Stand. Genomic Sci.">
        <title>Complete genome sequence of Oceanithermus profundus type strain (506).</title>
        <authorList>
            <person name="Pati A."/>
            <person name="Zhang X."/>
            <person name="Lapidus A."/>
            <person name="Nolan M."/>
            <person name="Lucas S."/>
            <person name="Del Rio T.G."/>
            <person name="Tice H."/>
            <person name="Cheng J.F."/>
            <person name="Tapia R."/>
            <person name="Han C."/>
            <person name="Goodwin L."/>
            <person name="Pitluck S."/>
            <person name="Liolios K."/>
            <person name="Pagani I."/>
            <person name="Ivanova N."/>
            <person name="Mavromatis K."/>
            <person name="Chen A."/>
            <person name="Palaniappan K."/>
            <person name="Hauser L."/>
            <person name="Jeffries C.D."/>
            <person name="Brambilla E.M."/>
            <person name="Rohl A."/>
            <person name="Mwirichia R."/>
            <person name="Rohde M."/>
            <person name="Tindall B.J."/>
            <person name="Sikorski J."/>
            <person name="Wirth R."/>
            <person name="Goker M."/>
            <person name="Woyke T."/>
            <person name="Detter J.C."/>
            <person name="Bristow J."/>
            <person name="Eisen J.A."/>
            <person name="Markowitz V."/>
            <person name="Hugenholtz P."/>
            <person name="Kyrpides N.C."/>
            <person name="Klenk H.P."/>
            <person name="Land M."/>
        </authorList>
    </citation>
    <scope>NUCLEOTIDE SEQUENCE [LARGE SCALE GENOMIC DNA]</scope>
    <source>
        <strain evidence="2">DSM 14977 / NBRC 100410 / VKM B-2274 / 506</strain>
    </source>
</reference>
<evidence type="ECO:0000313" key="1">
    <source>
        <dbReference type="EMBL" id="ADR36203.1"/>
    </source>
</evidence>
<dbReference type="RefSeq" id="WP_013457373.1">
    <property type="nucleotide sequence ID" value="NC_014761.1"/>
</dbReference>
<reference evidence="2" key="1">
    <citation type="submission" date="2010-11" db="EMBL/GenBank/DDBJ databases">
        <title>The complete sequence of chromosome of Oceanithermus profundus DSM 14977.</title>
        <authorList>
            <consortium name="US DOE Joint Genome Institute (JGI-PGF)"/>
            <person name="Lucas S."/>
            <person name="Copeland A."/>
            <person name="Lapidus A."/>
            <person name="Bruce D."/>
            <person name="Goodwin L."/>
            <person name="Pitluck S."/>
            <person name="Kyrpides N."/>
            <person name="Mavromatis K."/>
            <person name="Pagani I."/>
            <person name="Ivanova N."/>
            <person name="Zhang X."/>
            <person name="Brettin T."/>
            <person name="Detter J.C."/>
            <person name="Tapia R."/>
            <person name="Han C."/>
            <person name="Land M."/>
            <person name="Hauser L."/>
            <person name="Markowitz V."/>
            <person name="Cheng J.-F."/>
            <person name="Hugenholtz P."/>
            <person name="Woyke T."/>
            <person name="Wu D."/>
            <person name="Tindall B."/>
            <person name="Faehnrich R."/>
            <person name="Brambilla E."/>
            <person name="Klenk H.-P."/>
            <person name="Eisen J.A."/>
        </authorList>
    </citation>
    <scope>NUCLEOTIDE SEQUENCE [LARGE SCALE GENOMIC DNA]</scope>
    <source>
        <strain evidence="2">DSM 14977 / NBRC 100410 / VKM B-2274 / 506</strain>
    </source>
</reference>
<organism evidence="1 2">
    <name type="scientific">Oceanithermus profundus (strain DSM 14977 / NBRC 100410 / VKM B-2274 / 506)</name>
    <dbReference type="NCBI Taxonomy" id="670487"/>
    <lineage>
        <taxon>Bacteria</taxon>
        <taxon>Thermotogati</taxon>
        <taxon>Deinococcota</taxon>
        <taxon>Deinococci</taxon>
        <taxon>Thermales</taxon>
        <taxon>Thermaceae</taxon>
        <taxon>Oceanithermus</taxon>
    </lineage>
</organism>
<evidence type="ECO:0000313" key="2">
    <source>
        <dbReference type="Proteomes" id="UP000008722"/>
    </source>
</evidence>
<dbReference type="OrthoDB" id="29896at2"/>
<proteinExistence type="predicted"/>
<accession>E4U774</accession>
<dbReference type="Proteomes" id="UP000008722">
    <property type="component" value="Chromosome"/>
</dbReference>
<gene>
    <name evidence="1" type="ordered locus">Ocepr_0746</name>
</gene>
<dbReference type="STRING" id="670487.Ocepr_0746"/>
<dbReference type="eggNOG" id="COG0457">
    <property type="taxonomic scope" value="Bacteria"/>
</dbReference>
<dbReference type="KEGG" id="opr:Ocepr_0746"/>
<dbReference type="SUPFAM" id="SSF48452">
    <property type="entry name" value="TPR-like"/>
    <property type="match status" value="1"/>
</dbReference>
<protein>
    <submittedName>
        <fullName evidence="1">Transcriptional regulator domain protein</fullName>
    </submittedName>
</protein>